<dbReference type="SUPFAM" id="SSF51206">
    <property type="entry name" value="cAMP-binding domain-like"/>
    <property type="match status" value="1"/>
</dbReference>
<keyword evidence="2" id="KW-0808">Transferase</keyword>
<evidence type="ECO:0000259" key="1">
    <source>
        <dbReference type="PROSITE" id="PS50042"/>
    </source>
</evidence>
<dbReference type="AlphaFoldDB" id="A0A1T4LG39"/>
<dbReference type="OrthoDB" id="9152304at2"/>
<dbReference type="Pfam" id="PF00027">
    <property type="entry name" value="cNMP_binding"/>
    <property type="match status" value="1"/>
</dbReference>
<gene>
    <name evidence="2" type="ORF">SAMN04488128_101625</name>
</gene>
<dbReference type="RefSeq" id="WP_078667293.1">
    <property type="nucleotide sequence ID" value="NZ_FUWZ01000001.1"/>
</dbReference>
<reference evidence="3" key="1">
    <citation type="submission" date="2017-02" db="EMBL/GenBank/DDBJ databases">
        <authorList>
            <person name="Varghese N."/>
            <person name="Submissions S."/>
        </authorList>
    </citation>
    <scope>NUCLEOTIDE SEQUENCE [LARGE SCALE GENOMIC DNA]</scope>
    <source>
        <strain evidence="3">DSM 22224</strain>
    </source>
</reference>
<dbReference type="InterPro" id="IPR018490">
    <property type="entry name" value="cNMP-bd_dom_sf"/>
</dbReference>
<organism evidence="2 3">
    <name type="scientific">Chitinophaga eiseniae</name>
    <dbReference type="NCBI Taxonomy" id="634771"/>
    <lineage>
        <taxon>Bacteria</taxon>
        <taxon>Pseudomonadati</taxon>
        <taxon>Bacteroidota</taxon>
        <taxon>Chitinophagia</taxon>
        <taxon>Chitinophagales</taxon>
        <taxon>Chitinophagaceae</taxon>
        <taxon>Chitinophaga</taxon>
    </lineage>
</organism>
<dbReference type="Proteomes" id="UP000190367">
    <property type="component" value="Unassembled WGS sequence"/>
</dbReference>
<sequence>MDQQDSYGLLLQHVARHIQLTTEEQQYFVSLLKSRRLQRRQWLLQAGDTCRYENFIVEGCLRSYITDRNDAEHVLHFAVEDWWITDLESLLTQTPSQVSIEALEPSLVLQLERDALQSLYQRVPAFERFFRILHQNAYLAQNRRILQNISHTAAERYDAFLRQYPTIAARVPQKYLASYLGMTPVFLSQLRQQKAGKLK</sequence>
<keyword evidence="3" id="KW-1185">Reference proteome</keyword>
<dbReference type="EMBL" id="FUWZ01000001">
    <property type="protein sequence ID" value="SJZ53601.1"/>
    <property type="molecule type" value="Genomic_DNA"/>
</dbReference>
<dbReference type="STRING" id="634771.SAMN04488128_101625"/>
<dbReference type="PROSITE" id="PS50042">
    <property type="entry name" value="CNMP_BINDING_3"/>
    <property type="match status" value="1"/>
</dbReference>
<proteinExistence type="predicted"/>
<keyword evidence="2" id="KW-0418">Kinase</keyword>
<evidence type="ECO:0000313" key="3">
    <source>
        <dbReference type="Proteomes" id="UP000190367"/>
    </source>
</evidence>
<feature type="domain" description="Cyclic nucleotide-binding" evidence="1">
    <location>
        <begin position="20"/>
        <end position="119"/>
    </location>
</feature>
<dbReference type="InterPro" id="IPR014710">
    <property type="entry name" value="RmlC-like_jellyroll"/>
</dbReference>
<dbReference type="GO" id="GO:0016301">
    <property type="term" value="F:kinase activity"/>
    <property type="evidence" value="ECO:0007669"/>
    <property type="project" value="UniProtKB-KW"/>
</dbReference>
<dbReference type="CDD" id="cd00038">
    <property type="entry name" value="CAP_ED"/>
    <property type="match status" value="1"/>
</dbReference>
<dbReference type="Gene3D" id="2.60.120.10">
    <property type="entry name" value="Jelly Rolls"/>
    <property type="match status" value="1"/>
</dbReference>
<evidence type="ECO:0000313" key="2">
    <source>
        <dbReference type="EMBL" id="SJZ53601.1"/>
    </source>
</evidence>
<dbReference type="InterPro" id="IPR000595">
    <property type="entry name" value="cNMP-bd_dom"/>
</dbReference>
<name>A0A1T4LG39_9BACT</name>
<protein>
    <submittedName>
        <fullName evidence="2">cAMP-binding domain of CRP or a regulatory subunit of cAMP-dependent protein kinases</fullName>
    </submittedName>
</protein>
<accession>A0A1T4LG39</accession>